<accession>E0NNN1</accession>
<feature type="region of interest" description="Disordered" evidence="6">
    <location>
        <begin position="132"/>
        <end position="204"/>
    </location>
</feature>
<evidence type="ECO:0000313" key="8">
    <source>
        <dbReference type="EMBL" id="EFM24634.1"/>
    </source>
</evidence>
<dbReference type="SUPFAM" id="SSF53807">
    <property type="entry name" value="Helical backbone' metal receptor"/>
    <property type="match status" value="1"/>
</dbReference>
<evidence type="ECO:0000313" key="9">
    <source>
        <dbReference type="Proteomes" id="UP000003280"/>
    </source>
</evidence>
<feature type="signal peptide" evidence="7">
    <location>
        <begin position="1"/>
        <end position="21"/>
    </location>
</feature>
<proteinExistence type="inferred from homology"/>
<comment type="caution">
    <text evidence="8">The sequence shown here is derived from an EMBL/GenBank/DDBJ whole genome shotgun (WGS) entry which is preliminary data.</text>
</comment>
<dbReference type="PROSITE" id="PS51257">
    <property type="entry name" value="PROKAR_LIPOPROTEIN"/>
    <property type="match status" value="1"/>
</dbReference>
<feature type="compositionally biased region" description="Basic and acidic residues" evidence="6">
    <location>
        <begin position="132"/>
        <end position="153"/>
    </location>
</feature>
<evidence type="ECO:0000256" key="5">
    <source>
        <dbReference type="SAM" id="Coils"/>
    </source>
</evidence>
<dbReference type="InterPro" id="IPR006128">
    <property type="entry name" value="Lipoprotein_PsaA-like"/>
</dbReference>
<dbReference type="STRING" id="862517.HMPREF9225_1770"/>
<dbReference type="GO" id="GO:0030001">
    <property type="term" value="P:metal ion transport"/>
    <property type="evidence" value="ECO:0007669"/>
    <property type="project" value="InterPro"/>
</dbReference>
<sequence length="369" mass="41772">MNSIKKYFAVVLALSVLLVGCKSNNKTTNSASNETSDGTTKTIYTTIYPIYDFTKKIVGDKMNVVYLESGNQSAHDFEPSAEDMKNITNADLFIYNGAGLESYIDKVKSAINKDIKFVEASEGVSLLANHEEHDHDHEDEDHDHNHEGEDHNHNNHNHNNHNNHNHDNHNHDNGNHNENNHNHDEHEHGHHHHHHGPNDPHVWLSPKNAQIMLKNITDAVVALDEANKDFYEENLKKYTDELTKLDSEYKDGLANIKSNEIVVSHEAFGYLCNEYGLTQKGIEGVMAESEPDAKTIKEIIELVKEKGIKIIFTEEAMNPKIVETISKETGAEVRTLNPIEGISEDDMNKGVDYFSIMRDNLKNLEEALN</sequence>
<evidence type="ECO:0000256" key="6">
    <source>
        <dbReference type="SAM" id="MobiDB-lite"/>
    </source>
</evidence>
<dbReference type="InterPro" id="IPR006129">
    <property type="entry name" value="AdhesinB"/>
</dbReference>
<reference evidence="8 9" key="1">
    <citation type="submission" date="2010-07" db="EMBL/GenBank/DDBJ databases">
        <authorList>
            <person name="Muzny D."/>
            <person name="Qin X."/>
            <person name="Deng J."/>
            <person name="Jiang H."/>
            <person name="Liu Y."/>
            <person name="Qu J."/>
            <person name="Song X.-Z."/>
            <person name="Zhang L."/>
            <person name="Thornton R."/>
            <person name="Coyle M."/>
            <person name="Francisco L."/>
            <person name="Jackson L."/>
            <person name="Javaid M."/>
            <person name="Korchina V."/>
            <person name="Kovar C."/>
            <person name="Mata R."/>
            <person name="Mathew T."/>
            <person name="Ngo R."/>
            <person name="Nguyen L."/>
            <person name="Nguyen N."/>
            <person name="Okwuonu G."/>
            <person name="Ongeri F."/>
            <person name="Pham C."/>
            <person name="Simmons D."/>
            <person name="Wilczek-Boney K."/>
            <person name="Hale W."/>
            <person name="Jakkamsetti A."/>
            <person name="Pham P."/>
            <person name="Ruth R."/>
            <person name="San Lucas F."/>
            <person name="Warren J."/>
            <person name="Zhang J."/>
            <person name="Zhao Z."/>
            <person name="Zhou C."/>
            <person name="Zhu D."/>
            <person name="Lee S."/>
            <person name="Bess C."/>
            <person name="Blankenburg K."/>
            <person name="Forbes L."/>
            <person name="Fu Q."/>
            <person name="Gubbala S."/>
            <person name="Hirani K."/>
            <person name="Jayaseelan J.C."/>
            <person name="Lara F."/>
            <person name="Munidasa M."/>
            <person name="Palculict T."/>
            <person name="Patil S."/>
            <person name="Pu L.-L."/>
            <person name="Saada N."/>
            <person name="Tang L."/>
            <person name="Weissenberger G."/>
            <person name="Zhu Y."/>
            <person name="Hemphill L."/>
            <person name="Shang Y."/>
            <person name="Youmans B."/>
            <person name="Ayvaz T."/>
            <person name="Ross M."/>
            <person name="Santibanez J."/>
            <person name="Aqrawi P."/>
            <person name="Gross S."/>
            <person name="Joshi V."/>
            <person name="Fowler G."/>
            <person name="Nazareth L."/>
            <person name="Reid J."/>
            <person name="Worley K."/>
            <person name="Petrosino J."/>
            <person name="Highlander S."/>
            <person name="Gibbs R."/>
        </authorList>
    </citation>
    <scope>NUCLEOTIDE SEQUENCE [LARGE SCALE GENOMIC DNA]</scope>
    <source>
        <strain evidence="8 9">ATCC BAA-1640</strain>
    </source>
</reference>
<feature type="chain" id="PRO_5039491229" evidence="7">
    <location>
        <begin position="22"/>
        <end position="369"/>
    </location>
</feature>
<dbReference type="eggNOG" id="COG0803">
    <property type="taxonomic scope" value="Bacteria"/>
</dbReference>
<dbReference type="PANTHER" id="PTHR42953">
    <property type="entry name" value="HIGH-AFFINITY ZINC UPTAKE SYSTEM PROTEIN ZNUA-RELATED"/>
    <property type="match status" value="1"/>
</dbReference>
<dbReference type="PRINTS" id="PR00691">
    <property type="entry name" value="ADHESINB"/>
</dbReference>
<organism evidence="8 9">
    <name type="scientific">Peptoniphilus duerdenii ATCC BAA-1640</name>
    <dbReference type="NCBI Taxonomy" id="862517"/>
    <lineage>
        <taxon>Bacteria</taxon>
        <taxon>Bacillati</taxon>
        <taxon>Bacillota</taxon>
        <taxon>Tissierellia</taxon>
        <taxon>Tissierellales</taxon>
        <taxon>Peptoniphilaceae</taxon>
        <taxon>Peptoniphilus</taxon>
    </lineage>
</organism>
<dbReference type="PRINTS" id="PR00690">
    <property type="entry name" value="ADHESNFAMILY"/>
</dbReference>
<evidence type="ECO:0000256" key="3">
    <source>
        <dbReference type="ARBA" id="ARBA00022729"/>
    </source>
</evidence>
<dbReference type="OrthoDB" id="9810636at2"/>
<dbReference type="AlphaFoldDB" id="E0NNN1"/>
<feature type="compositionally biased region" description="Basic and acidic residues" evidence="6">
    <location>
        <begin position="164"/>
        <end position="188"/>
    </location>
</feature>
<dbReference type="GO" id="GO:0046872">
    <property type="term" value="F:metal ion binding"/>
    <property type="evidence" value="ECO:0007669"/>
    <property type="project" value="InterPro"/>
</dbReference>
<dbReference type="GO" id="GO:0007155">
    <property type="term" value="P:cell adhesion"/>
    <property type="evidence" value="ECO:0007669"/>
    <property type="project" value="InterPro"/>
</dbReference>
<dbReference type="InterPro" id="IPR050492">
    <property type="entry name" value="Bact_metal-bind_prot9"/>
</dbReference>
<dbReference type="PANTHER" id="PTHR42953:SF3">
    <property type="entry name" value="HIGH-AFFINITY ZINC UPTAKE SYSTEM PROTEIN ZNUA"/>
    <property type="match status" value="1"/>
</dbReference>
<feature type="coiled-coil region" evidence="5">
    <location>
        <begin position="221"/>
        <end position="248"/>
    </location>
</feature>
<keyword evidence="9" id="KW-1185">Reference proteome</keyword>
<evidence type="ECO:0000256" key="2">
    <source>
        <dbReference type="ARBA" id="ARBA00022448"/>
    </source>
</evidence>
<dbReference type="RefSeq" id="WP_008902545.1">
    <property type="nucleotide sequence ID" value="NZ_GL397071.1"/>
</dbReference>
<protein>
    <submittedName>
        <fullName evidence="8">ABC transporter, substrate-binding protein</fullName>
    </submittedName>
</protein>
<feature type="compositionally biased region" description="Basic residues" evidence="6">
    <location>
        <begin position="154"/>
        <end position="163"/>
    </location>
</feature>
<keyword evidence="3 7" id="KW-0732">Signal</keyword>
<keyword evidence="5" id="KW-0175">Coiled coil</keyword>
<gene>
    <name evidence="8" type="primary">adcA</name>
    <name evidence="8" type="ORF">HMPREF9225_1770</name>
</gene>
<dbReference type="EMBL" id="AEEH01000050">
    <property type="protein sequence ID" value="EFM24634.1"/>
    <property type="molecule type" value="Genomic_DNA"/>
</dbReference>
<comment type="similarity">
    <text evidence="1 4">Belongs to the bacterial solute-binding protein 9 family.</text>
</comment>
<dbReference type="Proteomes" id="UP000003280">
    <property type="component" value="Unassembled WGS sequence"/>
</dbReference>
<dbReference type="Pfam" id="PF01297">
    <property type="entry name" value="ZnuA"/>
    <property type="match status" value="1"/>
</dbReference>
<evidence type="ECO:0000256" key="7">
    <source>
        <dbReference type="SAM" id="SignalP"/>
    </source>
</evidence>
<name>E0NNN1_9FIRM</name>
<evidence type="ECO:0000256" key="4">
    <source>
        <dbReference type="RuleBase" id="RU003512"/>
    </source>
</evidence>
<keyword evidence="2 4" id="KW-0813">Transport</keyword>
<dbReference type="InterPro" id="IPR006127">
    <property type="entry name" value="ZnuA-like"/>
</dbReference>
<evidence type="ECO:0000256" key="1">
    <source>
        <dbReference type="ARBA" id="ARBA00011028"/>
    </source>
</evidence>
<dbReference type="Gene3D" id="3.40.50.1980">
    <property type="entry name" value="Nitrogenase molybdenum iron protein domain"/>
    <property type="match status" value="3"/>
</dbReference>
<dbReference type="HOGENOM" id="CLU_016838_1_0_9"/>